<reference evidence="1 2" key="1">
    <citation type="submission" date="2019-05" db="EMBL/GenBank/DDBJ databases">
        <title>Another draft genome of Portunus trituberculatus and its Hox gene families provides insights of decapod evolution.</title>
        <authorList>
            <person name="Jeong J.-H."/>
            <person name="Song I."/>
            <person name="Kim S."/>
            <person name="Choi T."/>
            <person name="Kim D."/>
            <person name="Ryu S."/>
            <person name="Kim W."/>
        </authorList>
    </citation>
    <scope>NUCLEOTIDE SEQUENCE [LARGE SCALE GENOMIC DNA]</scope>
    <source>
        <tissue evidence="1">Muscle</tissue>
    </source>
</reference>
<proteinExistence type="predicted"/>
<gene>
    <name evidence="1" type="ORF">E2C01_026487</name>
</gene>
<comment type="caution">
    <text evidence="1">The sequence shown here is derived from an EMBL/GenBank/DDBJ whole genome shotgun (WGS) entry which is preliminary data.</text>
</comment>
<dbReference type="AlphaFoldDB" id="A0A5B7EL32"/>
<evidence type="ECO:0000313" key="2">
    <source>
        <dbReference type="Proteomes" id="UP000324222"/>
    </source>
</evidence>
<evidence type="ECO:0000313" key="1">
    <source>
        <dbReference type="EMBL" id="MPC33144.1"/>
    </source>
</evidence>
<dbReference type="EMBL" id="VSRR010002768">
    <property type="protein sequence ID" value="MPC33144.1"/>
    <property type="molecule type" value="Genomic_DNA"/>
</dbReference>
<sequence length="123" mass="13761">MAENIDIVKAPNTPQLRCCRETAQPYRMHGRTELLFEGTATPGAKEAFELQELRNLDSELQSHKGILSLSELWSSVRLLLSPSVYPGSHTDVRLEGRLTKSQRSKHLSLSFGPFGPVRELATE</sequence>
<protein>
    <submittedName>
        <fullName evidence="1">Uncharacterized protein</fullName>
    </submittedName>
</protein>
<dbReference type="Proteomes" id="UP000324222">
    <property type="component" value="Unassembled WGS sequence"/>
</dbReference>
<name>A0A5B7EL32_PORTR</name>
<keyword evidence="2" id="KW-1185">Reference proteome</keyword>
<organism evidence="1 2">
    <name type="scientific">Portunus trituberculatus</name>
    <name type="common">Swimming crab</name>
    <name type="synonym">Neptunus trituberculatus</name>
    <dbReference type="NCBI Taxonomy" id="210409"/>
    <lineage>
        <taxon>Eukaryota</taxon>
        <taxon>Metazoa</taxon>
        <taxon>Ecdysozoa</taxon>
        <taxon>Arthropoda</taxon>
        <taxon>Crustacea</taxon>
        <taxon>Multicrustacea</taxon>
        <taxon>Malacostraca</taxon>
        <taxon>Eumalacostraca</taxon>
        <taxon>Eucarida</taxon>
        <taxon>Decapoda</taxon>
        <taxon>Pleocyemata</taxon>
        <taxon>Brachyura</taxon>
        <taxon>Eubrachyura</taxon>
        <taxon>Portunoidea</taxon>
        <taxon>Portunidae</taxon>
        <taxon>Portuninae</taxon>
        <taxon>Portunus</taxon>
    </lineage>
</organism>
<accession>A0A5B7EL32</accession>